<proteinExistence type="predicted"/>
<feature type="domain" description="Amidohydrolase-related" evidence="1">
    <location>
        <begin position="31"/>
        <end position="135"/>
    </location>
</feature>
<dbReference type="Gene3D" id="3.20.20.140">
    <property type="entry name" value="Metal-dependent hydrolases"/>
    <property type="match status" value="1"/>
</dbReference>
<dbReference type="AlphaFoldDB" id="A0A853LY26"/>
<reference evidence="2 3" key="1">
    <citation type="submission" date="2016-06" db="EMBL/GenBank/DDBJ databases">
        <authorList>
            <person name="Sutton G."/>
            <person name="Brinkac L."/>
            <person name="Sanka R."/>
            <person name="Adams M."/>
            <person name="Lau E."/>
            <person name="Garcia-Basteiro A."/>
            <person name="Lopez-Varela E."/>
            <person name="Palencia S."/>
        </authorList>
    </citation>
    <scope>NUCLEOTIDE SEQUENCE [LARGE SCALE GENOMIC DNA]</scope>
    <source>
        <strain evidence="2 3">1164983.0</strain>
    </source>
</reference>
<dbReference type="SUPFAM" id="SSF51556">
    <property type="entry name" value="Metallo-dependent hydrolases"/>
    <property type="match status" value="1"/>
</dbReference>
<evidence type="ECO:0000259" key="1">
    <source>
        <dbReference type="Pfam" id="PF04909"/>
    </source>
</evidence>
<dbReference type="EMBL" id="LZLG01000105">
    <property type="protein sequence ID" value="OBJ58706.1"/>
    <property type="molecule type" value="Genomic_DNA"/>
</dbReference>
<evidence type="ECO:0000313" key="3">
    <source>
        <dbReference type="Proteomes" id="UP000093894"/>
    </source>
</evidence>
<dbReference type="Pfam" id="PF04909">
    <property type="entry name" value="Amidohydro_2"/>
    <property type="match status" value="1"/>
</dbReference>
<accession>A0A853LY26</accession>
<evidence type="ECO:0000313" key="2">
    <source>
        <dbReference type="EMBL" id="OBJ58706.1"/>
    </source>
</evidence>
<dbReference type="GO" id="GO:0016787">
    <property type="term" value="F:hydrolase activity"/>
    <property type="evidence" value="ECO:0007669"/>
    <property type="project" value="InterPro"/>
</dbReference>
<gene>
    <name evidence="2" type="ORF">A5628_13480</name>
</gene>
<organism evidence="2 3">
    <name type="scientific">Mycobacterium colombiense</name>
    <dbReference type="NCBI Taxonomy" id="339268"/>
    <lineage>
        <taxon>Bacteria</taxon>
        <taxon>Bacillati</taxon>
        <taxon>Actinomycetota</taxon>
        <taxon>Actinomycetes</taxon>
        <taxon>Mycobacteriales</taxon>
        <taxon>Mycobacteriaceae</taxon>
        <taxon>Mycobacterium</taxon>
        <taxon>Mycobacterium avium complex (MAC)</taxon>
    </lineage>
</organism>
<dbReference type="InterPro" id="IPR032466">
    <property type="entry name" value="Metal_Hydrolase"/>
</dbReference>
<dbReference type="InterPro" id="IPR006680">
    <property type="entry name" value="Amidohydro-rel"/>
</dbReference>
<comment type="caution">
    <text evidence="2">The sequence shown here is derived from an EMBL/GenBank/DDBJ whole genome shotgun (WGS) entry which is preliminary data.</text>
</comment>
<name>A0A853LY26_9MYCO</name>
<sequence length="234" mass="25898">MIAGLNFPFFPRFCGQMFAHLGDRDLGLKCVRAYNDFVIDEWCAAAPGRYIPMVIIPLWDTRLAVEETLRCAGKGAKAIAFSENLHPLGFPSIHSGAWDDFFAVVNETKMPLCTHIGSSSVSPTTSPDAPFGVQAVTEVGEHLTTEPGEERKVQSRDHMILVHVGDAGHRVEVCARHIVVIHWQRRILGRPLVSRDQDAQHRRARLLVNPRIDAVDALDVWHPVAVGGRCAVDP</sequence>
<dbReference type="Proteomes" id="UP000093894">
    <property type="component" value="Unassembled WGS sequence"/>
</dbReference>
<protein>
    <recommendedName>
        <fullName evidence="1">Amidohydrolase-related domain-containing protein</fullName>
    </recommendedName>
</protein>